<organism evidence="1 2">
    <name type="scientific">Candidatus Propionivibrio dominans</name>
    <dbReference type="NCBI Taxonomy" id="2954373"/>
    <lineage>
        <taxon>Bacteria</taxon>
        <taxon>Pseudomonadati</taxon>
        <taxon>Pseudomonadota</taxon>
        <taxon>Betaproteobacteria</taxon>
        <taxon>Rhodocyclales</taxon>
        <taxon>Rhodocyclaceae</taxon>
        <taxon>Propionivibrio</taxon>
    </lineage>
</organism>
<gene>
    <name evidence="1" type="ORF">IPJ48_06740</name>
</gene>
<accession>A0A9D7I866</accession>
<proteinExistence type="predicted"/>
<sequence length="71" mass="7558">MLIVTEMSAGKVLDEACNHNNDVYSDEALYAAWAERPGVEARLAEFDTMAAGKPSSADGQGFKAYLFAGKG</sequence>
<name>A0A9D7I866_9RHOO</name>
<dbReference type="EMBL" id="JADJNC010000009">
    <property type="protein sequence ID" value="MBK7422807.1"/>
    <property type="molecule type" value="Genomic_DNA"/>
</dbReference>
<reference evidence="1" key="1">
    <citation type="submission" date="2020-10" db="EMBL/GenBank/DDBJ databases">
        <title>Connecting structure to function with the recovery of over 1000 high-quality activated sludge metagenome-assembled genomes encoding full-length rRNA genes using long-read sequencing.</title>
        <authorList>
            <person name="Singleton C.M."/>
            <person name="Petriglieri F."/>
            <person name="Kristensen J.M."/>
            <person name="Kirkegaard R.H."/>
            <person name="Michaelsen T.Y."/>
            <person name="Andersen M.H."/>
            <person name="Karst S.M."/>
            <person name="Dueholm M.S."/>
            <person name="Nielsen P.H."/>
            <person name="Albertsen M."/>
        </authorList>
    </citation>
    <scope>NUCLEOTIDE SEQUENCE</scope>
    <source>
        <strain evidence="1">EsbW_18-Q3-R4-48_MAXAC.044</strain>
    </source>
</reference>
<dbReference type="AlphaFoldDB" id="A0A9D7I866"/>
<evidence type="ECO:0000313" key="2">
    <source>
        <dbReference type="Proteomes" id="UP000886602"/>
    </source>
</evidence>
<dbReference type="Proteomes" id="UP000886602">
    <property type="component" value="Unassembled WGS sequence"/>
</dbReference>
<protein>
    <submittedName>
        <fullName evidence="1">Uncharacterized protein</fullName>
    </submittedName>
</protein>
<comment type="caution">
    <text evidence="1">The sequence shown here is derived from an EMBL/GenBank/DDBJ whole genome shotgun (WGS) entry which is preliminary data.</text>
</comment>
<evidence type="ECO:0000313" key="1">
    <source>
        <dbReference type="EMBL" id="MBK7422807.1"/>
    </source>
</evidence>